<comment type="caution">
    <text evidence="1">The sequence shown here is derived from an EMBL/GenBank/DDBJ whole genome shotgun (WGS) entry which is preliminary data.</text>
</comment>
<protein>
    <submittedName>
        <fullName evidence="1">Uncharacterized protein</fullName>
    </submittedName>
</protein>
<name>A0A5J4VHD7_9EUKA</name>
<dbReference type="Proteomes" id="UP000324800">
    <property type="component" value="Unassembled WGS sequence"/>
</dbReference>
<reference evidence="1 2" key="1">
    <citation type="submission" date="2019-03" db="EMBL/GenBank/DDBJ databases">
        <title>Single cell metagenomics reveals metabolic interactions within the superorganism composed of flagellate Streblomastix strix and complex community of Bacteroidetes bacteria on its surface.</title>
        <authorList>
            <person name="Treitli S.C."/>
            <person name="Kolisko M."/>
            <person name="Husnik F."/>
            <person name="Keeling P."/>
            <person name="Hampl V."/>
        </authorList>
    </citation>
    <scope>NUCLEOTIDE SEQUENCE [LARGE SCALE GENOMIC DNA]</scope>
    <source>
        <strain evidence="1">ST1C</strain>
    </source>
</reference>
<dbReference type="AlphaFoldDB" id="A0A5J4VHD7"/>
<evidence type="ECO:0000313" key="1">
    <source>
        <dbReference type="EMBL" id="KAA6381783.1"/>
    </source>
</evidence>
<sequence>MEKDNELGKSSIYECEAKENASSSPTGYGGGIFLTGNGNYNPSTKRIDLKGMKIFENAADNGRQSLYVVMTNIKEWCQYGNDAENGILSIYVVMTKVKEWR</sequence>
<evidence type="ECO:0000313" key="2">
    <source>
        <dbReference type="Proteomes" id="UP000324800"/>
    </source>
</evidence>
<gene>
    <name evidence="1" type="ORF">EZS28_022690</name>
</gene>
<organism evidence="1 2">
    <name type="scientific">Streblomastix strix</name>
    <dbReference type="NCBI Taxonomy" id="222440"/>
    <lineage>
        <taxon>Eukaryota</taxon>
        <taxon>Metamonada</taxon>
        <taxon>Preaxostyla</taxon>
        <taxon>Oxymonadida</taxon>
        <taxon>Streblomastigidae</taxon>
        <taxon>Streblomastix</taxon>
    </lineage>
</organism>
<proteinExistence type="predicted"/>
<dbReference type="EMBL" id="SNRW01007129">
    <property type="protein sequence ID" value="KAA6381783.1"/>
    <property type="molecule type" value="Genomic_DNA"/>
</dbReference>
<accession>A0A5J4VHD7</accession>